<name>A0A7J7VHW6_MYOMY</name>
<evidence type="ECO:0000256" key="1">
    <source>
        <dbReference type="SAM" id="MobiDB-lite"/>
    </source>
</evidence>
<proteinExistence type="predicted"/>
<dbReference type="Proteomes" id="UP000527355">
    <property type="component" value="Unassembled WGS sequence"/>
</dbReference>
<sequence length="209" mass="22176">MAIPEQASARAGGPQVGLLLGSPWRSQSRQVWRAAGPQVRLLLGSPWQSQNKKVPHRQHPAGPAPCLCSDPVIHEQESAACRQHPTLATAQGREKHAVEARSLRDQHRGAPAPSLHGVAGGRPPADTHTHTHTHSACSEPPMQLGAGPQQTHTHTHAHAHAHRHTHRTPAPSLCCQTVAVSRTYTEGSRTVSGAGWAEGTPPPTPTLSA</sequence>
<organism evidence="2 3">
    <name type="scientific">Myotis myotis</name>
    <name type="common">Greater mouse-eared bat</name>
    <name type="synonym">Vespertilio myotis</name>
    <dbReference type="NCBI Taxonomy" id="51298"/>
    <lineage>
        <taxon>Eukaryota</taxon>
        <taxon>Metazoa</taxon>
        <taxon>Chordata</taxon>
        <taxon>Craniata</taxon>
        <taxon>Vertebrata</taxon>
        <taxon>Euteleostomi</taxon>
        <taxon>Mammalia</taxon>
        <taxon>Eutheria</taxon>
        <taxon>Laurasiatheria</taxon>
        <taxon>Chiroptera</taxon>
        <taxon>Yangochiroptera</taxon>
        <taxon>Vespertilionidae</taxon>
        <taxon>Myotis</taxon>
    </lineage>
</organism>
<reference evidence="2 3" key="1">
    <citation type="journal article" date="2020" name="Nature">
        <title>Six reference-quality genomes reveal evolution of bat adaptations.</title>
        <authorList>
            <person name="Jebb D."/>
            <person name="Huang Z."/>
            <person name="Pippel M."/>
            <person name="Hughes G.M."/>
            <person name="Lavrichenko K."/>
            <person name="Devanna P."/>
            <person name="Winkler S."/>
            <person name="Jermiin L.S."/>
            <person name="Skirmuntt E.C."/>
            <person name="Katzourakis A."/>
            <person name="Burkitt-Gray L."/>
            <person name="Ray D.A."/>
            <person name="Sullivan K.A.M."/>
            <person name="Roscito J.G."/>
            <person name="Kirilenko B.M."/>
            <person name="Davalos L.M."/>
            <person name="Corthals A.P."/>
            <person name="Power M.L."/>
            <person name="Jones G."/>
            <person name="Ransome R.D."/>
            <person name="Dechmann D.K.N."/>
            <person name="Locatelli A.G."/>
            <person name="Puechmaille S.J."/>
            <person name="Fedrigo O."/>
            <person name="Jarvis E.D."/>
            <person name="Hiller M."/>
            <person name="Vernes S.C."/>
            <person name="Myers E.W."/>
            <person name="Teeling E.C."/>
        </authorList>
    </citation>
    <scope>NUCLEOTIDE SEQUENCE [LARGE SCALE GENOMIC DNA]</scope>
    <source>
        <strain evidence="2">MMyoMyo1</strain>
        <tissue evidence="2">Flight muscle</tissue>
    </source>
</reference>
<feature type="compositionally biased region" description="Basic and acidic residues" evidence="1">
    <location>
        <begin position="92"/>
        <end position="108"/>
    </location>
</feature>
<dbReference type="EMBL" id="JABWUV010000010">
    <property type="protein sequence ID" value="KAF6324805.1"/>
    <property type="molecule type" value="Genomic_DNA"/>
</dbReference>
<protein>
    <submittedName>
        <fullName evidence="2">Uncharacterized protein</fullName>
    </submittedName>
</protein>
<comment type="caution">
    <text evidence="2">The sequence shown here is derived from an EMBL/GenBank/DDBJ whole genome shotgun (WGS) entry which is preliminary data.</text>
</comment>
<keyword evidence="3" id="KW-1185">Reference proteome</keyword>
<feature type="compositionally biased region" description="Pro residues" evidence="1">
    <location>
        <begin position="200"/>
        <end position="209"/>
    </location>
</feature>
<feature type="region of interest" description="Disordered" evidence="1">
    <location>
        <begin position="186"/>
        <end position="209"/>
    </location>
</feature>
<dbReference type="AlphaFoldDB" id="A0A7J7VHW6"/>
<feature type="compositionally biased region" description="Basic residues" evidence="1">
    <location>
        <begin position="153"/>
        <end position="167"/>
    </location>
</feature>
<feature type="region of interest" description="Disordered" evidence="1">
    <location>
        <begin position="90"/>
        <end position="169"/>
    </location>
</feature>
<evidence type="ECO:0000313" key="2">
    <source>
        <dbReference type="EMBL" id="KAF6324805.1"/>
    </source>
</evidence>
<gene>
    <name evidence="2" type="ORF">mMyoMyo1_008271</name>
</gene>
<accession>A0A7J7VHW6</accession>
<evidence type="ECO:0000313" key="3">
    <source>
        <dbReference type="Proteomes" id="UP000527355"/>
    </source>
</evidence>